<keyword evidence="1" id="KW-0547">Nucleotide-binding</keyword>
<keyword evidence="3" id="KW-0251">Elongation factor</keyword>
<keyword evidence="2" id="KW-0342">GTP-binding</keyword>
<protein>
    <submittedName>
        <fullName evidence="3">Elongation factor 1-alpha 1</fullName>
    </submittedName>
</protein>
<feature type="non-terminal residue" evidence="3">
    <location>
        <position position="160"/>
    </location>
</feature>
<evidence type="ECO:0000256" key="1">
    <source>
        <dbReference type="ARBA" id="ARBA00022741"/>
    </source>
</evidence>
<dbReference type="SUPFAM" id="SSF52540">
    <property type="entry name" value="P-loop containing nucleoside triphosphate hydrolases"/>
    <property type="match status" value="1"/>
</dbReference>
<dbReference type="InterPro" id="IPR027417">
    <property type="entry name" value="P-loop_NTPase"/>
</dbReference>
<organism evidence="3 4">
    <name type="scientific">Galemys pyrenaicus</name>
    <name type="common">Iberian desman</name>
    <name type="synonym">Pyrenean desman</name>
    <dbReference type="NCBI Taxonomy" id="202257"/>
    <lineage>
        <taxon>Eukaryota</taxon>
        <taxon>Metazoa</taxon>
        <taxon>Chordata</taxon>
        <taxon>Craniata</taxon>
        <taxon>Vertebrata</taxon>
        <taxon>Euteleostomi</taxon>
        <taxon>Mammalia</taxon>
        <taxon>Eutheria</taxon>
        <taxon>Laurasiatheria</taxon>
        <taxon>Eulipotyphla</taxon>
        <taxon>Talpidae</taxon>
        <taxon>Galemys</taxon>
    </lineage>
</organism>
<name>A0A8J6A8S1_GALPY</name>
<reference evidence="3" key="1">
    <citation type="journal article" date="2021" name="Evol. Appl.">
        <title>The genome of the Pyrenean desman and the effects of bottlenecks and inbreeding on the genomic landscape of an endangered species.</title>
        <authorList>
            <person name="Escoda L."/>
            <person name="Castresana J."/>
        </authorList>
    </citation>
    <scope>NUCLEOTIDE SEQUENCE</scope>
    <source>
        <strain evidence="3">IBE-C5619</strain>
    </source>
</reference>
<sequence>AQKRDSYQHCHHWKSRFRQVTTTVPLIYKCCGTYKSTIEKIKKDAAEMRKKFFKYGWVLDELKVKHEYFITIDISLQKLKTSKYYMQRFYQNMIIGTSQSDCAILMLLLVLGMKYLIVAVNKIDPLSQSTVRRDMKKLLRKTSPVKQTICKPDISICASF</sequence>
<dbReference type="InterPro" id="IPR050100">
    <property type="entry name" value="TRAFAC_GTPase_members"/>
</dbReference>
<dbReference type="AlphaFoldDB" id="A0A8J6A8S1"/>
<keyword evidence="4" id="KW-1185">Reference proteome</keyword>
<keyword evidence="3" id="KW-0648">Protein biosynthesis</keyword>
<dbReference type="PANTHER" id="PTHR23115">
    <property type="entry name" value="TRANSLATION FACTOR"/>
    <property type="match status" value="1"/>
</dbReference>
<dbReference type="Gene3D" id="3.40.50.300">
    <property type="entry name" value="P-loop containing nucleotide triphosphate hydrolases"/>
    <property type="match status" value="1"/>
</dbReference>
<evidence type="ECO:0000313" key="4">
    <source>
        <dbReference type="Proteomes" id="UP000700334"/>
    </source>
</evidence>
<dbReference type="GO" id="GO:0005525">
    <property type="term" value="F:GTP binding"/>
    <property type="evidence" value="ECO:0007669"/>
    <property type="project" value="UniProtKB-KW"/>
</dbReference>
<comment type="caution">
    <text evidence="3">The sequence shown here is derived from an EMBL/GenBank/DDBJ whole genome shotgun (WGS) entry which is preliminary data.</text>
</comment>
<proteinExistence type="predicted"/>
<gene>
    <name evidence="3" type="ORF">J0S82_008217</name>
</gene>
<evidence type="ECO:0000313" key="3">
    <source>
        <dbReference type="EMBL" id="KAG8516513.1"/>
    </source>
</evidence>
<dbReference type="Proteomes" id="UP000700334">
    <property type="component" value="Unassembled WGS sequence"/>
</dbReference>
<evidence type="ECO:0000256" key="2">
    <source>
        <dbReference type="ARBA" id="ARBA00023134"/>
    </source>
</evidence>
<feature type="non-terminal residue" evidence="3">
    <location>
        <position position="1"/>
    </location>
</feature>
<dbReference type="GO" id="GO:0003746">
    <property type="term" value="F:translation elongation factor activity"/>
    <property type="evidence" value="ECO:0007669"/>
    <property type="project" value="UniProtKB-KW"/>
</dbReference>
<accession>A0A8J6A8S1</accession>
<dbReference type="EMBL" id="JAGFMF010011678">
    <property type="protein sequence ID" value="KAG8516513.1"/>
    <property type="molecule type" value="Genomic_DNA"/>
</dbReference>